<dbReference type="GO" id="GO:0044231">
    <property type="term" value="C:host cell presynaptic membrane"/>
    <property type="evidence" value="ECO:0007669"/>
    <property type="project" value="UniProtKB-KW"/>
</dbReference>
<dbReference type="InterPro" id="IPR002110">
    <property type="entry name" value="Ankyrin_rpt"/>
</dbReference>
<keyword evidence="18" id="KW-1185">Reference proteome</keyword>
<dbReference type="PANTHER" id="PTHR24198">
    <property type="entry name" value="ANKYRIN REPEAT AND PROTEIN KINASE DOMAIN-CONTAINING PROTEIN"/>
    <property type="match status" value="1"/>
</dbReference>
<evidence type="ECO:0000256" key="3">
    <source>
        <dbReference type="ARBA" id="ARBA00022483"/>
    </source>
</evidence>
<dbReference type="PROSITE" id="PS50297">
    <property type="entry name" value="ANK_REP_REGION"/>
    <property type="match status" value="5"/>
</dbReference>
<dbReference type="Gene3D" id="1.25.40.20">
    <property type="entry name" value="Ankyrin repeat-containing domain"/>
    <property type="match status" value="3"/>
</dbReference>
<evidence type="ECO:0000256" key="9">
    <source>
        <dbReference type="ARBA" id="ARBA00023028"/>
    </source>
</evidence>
<keyword evidence="5" id="KW-1052">Target cell membrane</keyword>
<evidence type="ECO:0000256" key="1">
    <source>
        <dbReference type="ARBA" id="ARBA00004175"/>
    </source>
</evidence>
<dbReference type="EMBL" id="CAXIEN010000080">
    <property type="protein sequence ID" value="CAL1274852.1"/>
    <property type="molecule type" value="Genomic_DNA"/>
</dbReference>
<keyword evidence="8" id="KW-0677">Repeat</keyword>
<keyword evidence="3" id="KW-0268">Exocytosis</keyword>
<dbReference type="Pfam" id="PF12796">
    <property type="entry name" value="Ank_2"/>
    <property type="match status" value="4"/>
</dbReference>
<evidence type="ECO:0000256" key="13">
    <source>
        <dbReference type="ARBA" id="ARBA00049657"/>
    </source>
</evidence>
<evidence type="ECO:0000256" key="12">
    <source>
        <dbReference type="ARBA" id="ARBA00023298"/>
    </source>
</evidence>
<name>A0AAV1ZSS3_9ARAC</name>
<keyword evidence="4" id="KW-0964">Secreted</keyword>
<dbReference type="SUPFAM" id="SSF48403">
    <property type="entry name" value="Ankyrin repeat"/>
    <property type="match status" value="1"/>
</dbReference>
<evidence type="ECO:0000313" key="18">
    <source>
        <dbReference type="Proteomes" id="UP001497382"/>
    </source>
</evidence>
<dbReference type="InterPro" id="IPR036770">
    <property type="entry name" value="Ankyrin_rpt-contain_sf"/>
</dbReference>
<feature type="non-terminal residue" evidence="17">
    <location>
        <position position="282"/>
    </location>
</feature>
<dbReference type="PRINTS" id="PR01415">
    <property type="entry name" value="ANKYRIN"/>
</dbReference>
<comment type="caution">
    <text evidence="17">The sequence shown here is derived from an EMBL/GenBank/DDBJ whole genome shotgun (WGS) entry which is preliminary data.</text>
</comment>
<keyword evidence="11" id="KW-0472">Membrane</keyword>
<reference evidence="17 18" key="1">
    <citation type="submission" date="2024-04" db="EMBL/GenBank/DDBJ databases">
        <authorList>
            <person name="Rising A."/>
            <person name="Reimegard J."/>
            <person name="Sonavane S."/>
            <person name="Akerstrom W."/>
            <person name="Nylinder S."/>
            <person name="Hedman E."/>
            <person name="Kallberg Y."/>
        </authorList>
    </citation>
    <scope>NUCLEOTIDE SEQUENCE [LARGE SCALE GENOMIC DNA]</scope>
</reference>
<dbReference type="GO" id="GO:0090729">
    <property type="term" value="F:toxin activity"/>
    <property type="evidence" value="ECO:0007669"/>
    <property type="project" value="UniProtKB-KW"/>
</dbReference>
<feature type="repeat" description="ANK" evidence="16">
    <location>
        <begin position="35"/>
        <end position="67"/>
    </location>
</feature>
<feature type="repeat" description="ANK" evidence="16">
    <location>
        <begin position="182"/>
        <end position="215"/>
    </location>
</feature>
<feature type="repeat" description="ANK" evidence="16">
    <location>
        <begin position="78"/>
        <end position="119"/>
    </location>
</feature>
<evidence type="ECO:0000256" key="11">
    <source>
        <dbReference type="ARBA" id="ARBA00023136"/>
    </source>
</evidence>
<evidence type="ECO:0000256" key="7">
    <source>
        <dbReference type="ARBA" id="ARBA00022699"/>
    </source>
</evidence>
<keyword evidence="12" id="KW-1053">Target membrane</keyword>
<dbReference type="PROSITE" id="PS50088">
    <property type="entry name" value="ANK_REPEAT"/>
    <property type="match status" value="7"/>
</dbReference>
<organism evidence="17 18">
    <name type="scientific">Larinioides sclopetarius</name>
    <dbReference type="NCBI Taxonomy" id="280406"/>
    <lineage>
        <taxon>Eukaryota</taxon>
        <taxon>Metazoa</taxon>
        <taxon>Ecdysozoa</taxon>
        <taxon>Arthropoda</taxon>
        <taxon>Chelicerata</taxon>
        <taxon>Arachnida</taxon>
        <taxon>Araneae</taxon>
        <taxon>Araneomorphae</taxon>
        <taxon>Entelegynae</taxon>
        <taxon>Araneoidea</taxon>
        <taxon>Araneidae</taxon>
        <taxon>Larinioides</taxon>
    </lineage>
</organism>
<feature type="repeat" description="ANK" evidence="16">
    <location>
        <begin position="1"/>
        <end position="34"/>
    </location>
</feature>
<keyword evidence="9" id="KW-0638">Presynaptic neurotoxin</keyword>
<keyword evidence="10 16" id="KW-0040">ANK repeat</keyword>
<evidence type="ECO:0000256" key="16">
    <source>
        <dbReference type="PROSITE-ProRule" id="PRU00023"/>
    </source>
</evidence>
<evidence type="ECO:0000256" key="10">
    <source>
        <dbReference type="ARBA" id="ARBA00023043"/>
    </source>
</evidence>
<dbReference type="AlphaFoldDB" id="A0AAV1ZSS3"/>
<protein>
    <recommendedName>
        <fullName evidence="15">Alpha-latrotoxin</fullName>
    </recommendedName>
</protein>
<dbReference type="GO" id="GO:0005576">
    <property type="term" value="C:extracellular region"/>
    <property type="evidence" value="ECO:0007669"/>
    <property type="project" value="UniProtKB-SubCell"/>
</dbReference>
<keyword evidence="6" id="KW-0800">Toxin</keyword>
<gene>
    <name evidence="17" type="ORF">LARSCL_LOCUS7746</name>
</gene>
<evidence type="ECO:0000256" key="2">
    <source>
        <dbReference type="ARBA" id="ARBA00004613"/>
    </source>
</evidence>
<feature type="repeat" description="ANK" evidence="16">
    <location>
        <begin position="149"/>
        <end position="181"/>
    </location>
</feature>
<dbReference type="Proteomes" id="UP001497382">
    <property type="component" value="Unassembled WGS sequence"/>
</dbReference>
<evidence type="ECO:0000256" key="6">
    <source>
        <dbReference type="ARBA" id="ARBA00022656"/>
    </source>
</evidence>
<comment type="similarity">
    <text evidence="13">Belongs to the cationic peptide 01 (latrotoxin) family. 03 (alpha-latrotoxin) subfamily.</text>
</comment>
<feature type="repeat" description="ANK" evidence="16">
    <location>
        <begin position="249"/>
        <end position="281"/>
    </location>
</feature>
<evidence type="ECO:0000256" key="4">
    <source>
        <dbReference type="ARBA" id="ARBA00022525"/>
    </source>
</evidence>
<comment type="subunit">
    <text evidence="14">Homotetramer in membranes.</text>
</comment>
<feature type="repeat" description="ANK" evidence="16">
    <location>
        <begin position="216"/>
        <end position="248"/>
    </location>
</feature>
<comment type="subcellular location">
    <subcellularLocation>
        <location evidence="2">Secreted</location>
    </subcellularLocation>
    <subcellularLocation>
        <location evidence="1">Target cell membrane</location>
    </subcellularLocation>
</comment>
<accession>A0AAV1ZSS3</accession>
<sequence length="282" mass="30639">SGETPLHIAARTAGGEKCAELLLKSGAEVNATQESGETPLHVAARNCHYAVARSLLDHWKKTHPGDNGAALVNAQNELGETVLHYACLISKSQAHHPTEDKDLVKLLLQNGGEVNIPNDKYRMTCIHYCSKEGNADILHEILNQIDPTMLQAALHLAAEFGHGEVVDILLKHKAFANARSKKGMTPLHLAARNGYTEIVQKLVTQYGSTLDALTLTKRTPLHLAAENGKLDVCSVLLEMRADANSIDNTGQTPLLLAAENDHPEVVKLFLRHKPELVSMANS</sequence>
<evidence type="ECO:0000313" key="17">
    <source>
        <dbReference type="EMBL" id="CAL1274852.1"/>
    </source>
</evidence>
<evidence type="ECO:0000256" key="8">
    <source>
        <dbReference type="ARBA" id="ARBA00022737"/>
    </source>
</evidence>
<evidence type="ECO:0000256" key="14">
    <source>
        <dbReference type="ARBA" id="ARBA00049715"/>
    </source>
</evidence>
<dbReference type="PANTHER" id="PTHR24198:SF165">
    <property type="entry name" value="ANKYRIN REPEAT-CONTAINING PROTEIN-RELATED"/>
    <property type="match status" value="1"/>
</dbReference>
<proteinExistence type="inferred from homology"/>
<keyword evidence="7" id="KW-0528">Neurotoxin</keyword>
<feature type="non-terminal residue" evidence="17">
    <location>
        <position position="1"/>
    </location>
</feature>
<dbReference type="GO" id="GO:0006887">
    <property type="term" value="P:exocytosis"/>
    <property type="evidence" value="ECO:0007669"/>
    <property type="project" value="UniProtKB-KW"/>
</dbReference>
<evidence type="ECO:0000256" key="15">
    <source>
        <dbReference type="ARBA" id="ARBA00049811"/>
    </source>
</evidence>
<dbReference type="SMART" id="SM00248">
    <property type="entry name" value="ANK"/>
    <property type="match status" value="8"/>
</dbReference>
<dbReference type="GO" id="GO:0044218">
    <property type="term" value="C:other organism cell membrane"/>
    <property type="evidence" value="ECO:0007669"/>
    <property type="project" value="UniProtKB-KW"/>
</dbReference>
<evidence type="ECO:0000256" key="5">
    <source>
        <dbReference type="ARBA" id="ARBA00022537"/>
    </source>
</evidence>